<proteinExistence type="predicted"/>
<comment type="caution">
    <text evidence="1">The sequence shown here is derived from an EMBL/GenBank/DDBJ whole genome shotgun (WGS) entry which is preliminary data.</text>
</comment>
<accession>A0AAV7ANL4</accession>
<protein>
    <submittedName>
        <fullName evidence="1">Uncharacterized protein</fullName>
    </submittedName>
</protein>
<dbReference type="Proteomes" id="UP000824782">
    <property type="component" value="Unassembled WGS sequence"/>
</dbReference>
<dbReference type="EMBL" id="WNYA01000007">
    <property type="protein sequence ID" value="KAG8561090.1"/>
    <property type="molecule type" value="Genomic_DNA"/>
</dbReference>
<name>A0AAV7ANL4_ENGPU</name>
<dbReference type="AlphaFoldDB" id="A0AAV7ANL4"/>
<evidence type="ECO:0000313" key="1">
    <source>
        <dbReference type="EMBL" id="KAG8561090.1"/>
    </source>
</evidence>
<gene>
    <name evidence="1" type="ORF">GDO81_015242</name>
</gene>
<reference evidence="1" key="1">
    <citation type="thesis" date="2020" institute="ProQuest LLC" country="789 East Eisenhower Parkway, Ann Arbor, MI, USA">
        <title>Comparative Genomics and Chromosome Evolution.</title>
        <authorList>
            <person name="Mudd A.B."/>
        </authorList>
    </citation>
    <scope>NUCLEOTIDE SEQUENCE</scope>
    <source>
        <strain evidence="1">237g6f4</strain>
        <tissue evidence="1">Blood</tissue>
    </source>
</reference>
<keyword evidence="2" id="KW-1185">Reference proteome</keyword>
<evidence type="ECO:0000313" key="2">
    <source>
        <dbReference type="Proteomes" id="UP000824782"/>
    </source>
</evidence>
<sequence length="86" mass="9967">MFFSHLSITHHSYGLNIYVCMTGRSPMVSFSFSTFTSMRSGYTVYITHCAFWTQTRVVWRTADRKGSVYQKLVHNSRTSEQNTKNG</sequence>
<organism evidence="1 2">
    <name type="scientific">Engystomops pustulosus</name>
    <name type="common">Tungara frog</name>
    <name type="synonym">Physalaemus pustulosus</name>
    <dbReference type="NCBI Taxonomy" id="76066"/>
    <lineage>
        <taxon>Eukaryota</taxon>
        <taxon>Metazoa</taxon>
        <taxon>Chordata</taxon>
        <taxon>Craniata</taxon>
        <taxon>Vertebrata</taxon>
        <taxon>Euteleostomi</taxon>
        <taxon>Amphibia</taxon>
        <taxon>Batrachia</taxon>
        <taxon>Anura</taxon>
        <taxon>Neobatrachia</taxon>
        <taxon>Hyloidea</taxon>
        <taxon>Leptodactylidae</taxon>
        <taxon>Leiuperinae</taxon>
        <taxon>Engystomops</taxon>
    </lineage>
</organism>